<evidence type="ECO:0000256" key="2">
    <source>
        <dbReference type="ARBA" id="ARBA00022801"/>
    </source>
</evidence>
<dbReference type="GO" id="GO:0016791">
    <property type="term" value="F:phosphatase activity"/>
    <property type="evidence" value="ECO:0007669"/>
    <property type="project" value="UniProtKB-UniRule"/>
</dbReference>
<dbReference type="InterPro" id="IPR004013">
    <property type="entry name" value="PHP_dom"/>
</dbReference>
<gene>
    <name evidence="6" type="ORF">CDQ84_08920</name>
</gene>
<dbReference type="InterPro" id="IPR023710">
    <property type="entry name" value="Phosphatase_YcdX_put"/>
</dbReference>
<evidence type="ECO:0000256" key="3">
    <source>
        <dbReference type="ARBA" id="ARBA00022833"/>
    </source>
</evidence>
<sequence length="243" mass="27089">MKLVVDTHTHTISSGHAYSTVQEMAKEASNNGIKMFAVTDHGPAMLGAPQLYHFANLKVIPKELYGVRIIRGVEANIIDYSGKLDMPDEYLARLEFVIASLHDVCITPATVEQHTNALINALKNPYVDVVAHPGNPAFQVDIQKVVEAAKENGKLIEINNASFRVRKGCEENCREFAYRCKENGVRVVCGSDAHISFDVGVFEKVCKILEDVDMPEELVLNTSTEKMEEFLMERKKRLGIGVR</sequence>
<dbReference type="SMART" id="SM00481">
    <property type="entry name" value="POLIIIAc"/>
    <property type="match status" value="1"/>
</dbReference>
<reference evidence="7" key="1">
    <citation type="submission" date="2017-06" db="EMBL/GenBank/DDBJ databases">
        <title>Investigating the central metabolism of Clostridium thermosuccinogenes.</title>
        <authorList>
            <person name="Koendjbiharie J.G."/>
            <person name="Van Kranenburg R."/>
            <person name="Vriesendorp B."/>
        </authorList>
    </citation>
    <scope>NUCLEOTIDE SEQUENCE [LARGE SCALE GENOMIC DNA]</scope>
    <source>
        <strain evidence="7">DSM 5806</strain>
    </source>
</reference>
<dbReference type="InterPro" id="IPR016195">
    <property type="entry name" value="Pol/histidinol_Pase-like"/>
</dbReference>
<dbReference type="PANTHER" id="PTHR36928">
    <property type="entry name" value="PHOSPHATASE YCDX-RELATED"/>
    <property type="match status" value="1"/>
</dbReference>
<feature type="binding site" evidence="4">
    <location>
        <position position="102"/>
    </location>
    <ligand>
        <name>Zn(2+)</name>
        <dbReference type="ChEBI" id="CHEBI:29105"/>
        <label>3</label>
    </ligand>
</feature>
<comment type="cofactor">
    <cofactor evidence="4">
        <name>Zn(2+)</name>
        <dbReference type="ChEBI" id="CHEBI:29105"/>
    </cofactor>
    <text evidence="4">Binds 3 Zn(2+) ions per subunit.</text>
</comment>
<dbReference type="RefSeq" id="WP_103081407.1">
    <property type="nucleotide sequence ID" value="NZ_CP021850.1"/>
</dbReference>
<name>A0A2K2FKN6_9CLOT</name>
<feature type="binding site" evidence="4">
    <location>
        <position position="74"/>
    </location>
    <ligand>
        <name>Zn(2+)</name>
        <dbReference type="ChEBI" id="CHEBI:29105"/>
        <label>1</label>
    </ligand>
</feature>
<dbReference type="NCBIfam" id="NF006702">
    <property type="entry name" value="PRK09248.1"/>
    <property type="match status" value="1"/>
</dbReference>
<dbReference type="EMBL" id="NIOJ01000019">
    <property type="protein sequence ID" value="PNT99339.1"/>
    <property type="molecule type" value="Genomic_DNA"/>
</dbReference>
<feature type="binding site" evidence="4">
    <location>
        <position position="192"/>
    </location>
    <ligand>
        <name>Zn(2+)</name>
        <dbReference type="ChEBI" id="CHEBI:29105"/>
        <label>1</label>
    </ligand>
</feature>
<feature type="binding site" evidence="4">
    <location>
        <position position="10"/>
    </location>
    <ligand>
        <name>Zn(2+)</name>
        <dbReference type="ChEBI" id="CHEBI:29105"/>
        <label>1</label>
    </ligand>
</feature>
<dbReference type="AlphaFoldDB" id="A0A2K2FKN6"/>
<feature type="binding site" evidence="4">
    <location>
        <position position="41"/>
    </location>
    <ligand>
        <name>Zn(2+)</name>
        <dbReference type="ChEBI" id="CHEBI:29105"/>
        <label>2</label>
    </ligand>
</feature>
<feature type="binding site" evidence="4">
    <location>
        <position position="74"/>
    </location>
    <ligand>
        <name>Zn(2+)</name>
        <dbReference type="ChEBI" id="CHEBI:29105"/>
        <label>3</label>
    </ligand>
</feature>
<comment type="caution">
    <text evidence="6">The sequence shown here is derived from an EMBL/GenBank/DDBJ whole genome shotgun (WGS) entry which is preliminary data.</text>
</comment>
<dbReference type="InterPro" id="IPR003141">
    <property type="entry name" value="Pol/His_phosphatase_N"/>
</dbReference>
<dbReference type="GO" id="GO:0008270">
    <property type="term" value="F:zinc ion binding"/>
    <property type="evidence" value="ECO:0007669"/>
    <property type="project" value="UniProtKB-UniRule"/>
</dbReference>
<dbReference type="OrthoDB" id="9808747at2"/>
<keyword evidence="2 4" id="KW-0378">Hydrolase</keyword>
<dbReference type="Proteomes" id="UP000236151">
    <property type="component" value="Unassembled WGS sequence"/>
</dbReference>
<feature type="domain" description="Polymerase/histidinol phosphatase N-terminal" evidence="5">
    <location>
        <begin position="5"/>
        <end position="79"/>
    </location>
</feature>
<feature type="binding site" evidence="4">
    <location>
        <position position="8"/>
    </location>
    <ligand>
        <name>Zn(2+)</name>
        <dbReference type="ChEBI" id="CHEBI:29105"/>
        <label>1</label>
    </ligand>
</feature>
<evidence type="ECO:0000313" key="7">
    <source>
        <dbReference type="Proteomes" id="UP000236151"/>
    </source>
</evidence>
<feature type="binding site" evidence="4">
    <location>
        <position position="16"/>
    </location>
    <ligand>
        <name>Zn(2+)</name>
        <dbReference type="ChEBI" id="CHEBI:29105"/>
        <label>2</label>
    </ligand>
</feature>
<evidence type="ECO:0000256" key="4">
    <source>
        <dbReference type="HAMAP-Rule" id="MF_01561"/>
    </source>
</evidence>
<accession>A0A2K2FKN6</accession>
<evidence type="ECO:0000256" key="1">
    <source>
        <dbReference type="ARBA" id="ARBA00022723"/>
    </source>
</evidence>
<feature type="binding site" evidence="4">
    <location>
        <position position="132"/>
    </location>
    <ligand>
        <name>Zn(2+)</name>
        <dbReference type="ChEBI" id="CHEBI:29105"/>
        <label>3</label>
    </ligand>
</feature>
<keyword evidence="7" id="KW-1185">Reference proteome</keyword>
<dbReference type="InterPro" id="IPR050243">
    <property type="entry name" value="PHP_phosphatase"/>
</dbReference>
<dbReference type="Gene3D" id="3.20.20.140">
    <property type="entry name" value="Metal-dependent hydrolases"/>
    <property type="match status" value="1"/>
</dbReference>
<dbReference type="CDD" id="cd07437">
    <property type="entry name" value="PHP_HisPPase_Ycdx_like"/>
    <property type="match status" value="1"/>
</dbReference>
<dbReference type="GO" id="GO:0005829">
    <property type="term" value="C:cytosol"/>
    <property type="evidence" value="ECO:0007669"/>
    <property type="project" value="TreeGrafter"/>
</dbReference>
<dbReference type="HAMAP" id="MF_01561">
    <property type="entry name" value="YcdX_phosphat"/>
    <property type="match status" value="1"/>
</dbReference>
<dbReference type="SUPFAM" id="SSF89550">
    <property type="entry name" value="PHP domain-like"/>
    <property type="match status" value="1"/>
</dbReference>
<protein>
    <submittedName>
        <fullName evidence="6">Phosphatase</fullName>
    </submittedName>
</protein>
<feature type="binding site" evidence="4">
    <location>
        <position position="194"/>
    </location>
    <ligand>
        <name>Zn(2+)</name>
        <dbReference type="ChEBI" id="CHEBI:29105"/>
        <label>2</label>
    </ligand>
</feature>
<dbReference type="PANTHER" id="PTHR36928:SF1">
    <property type="entry name" value="PHOSPHATASE YCDX-RELATED"/>
    <property type="match status" value="1"/>
</dbReference>
<comment type="similarity">
    <text evidence="4">Belongs to the PHP family.</text>
</comment>
<proteinExistence type="inferred from homology"/>
<organism evidence="6 7">
    <name type="scientific">Clostridium thermosuccinogenes</name>
    <dbReference type="NCBI Taxonomy" id="84032"/>
    <lineage>
        <taxon>Bacteria</taxon>
        <taxon>Bacillati</taxon>
        <taxon>Bacillota</taxon>
        <taxon>Clostridia</taxon>
        <taxon>Eubacteriales</taxon>
        <taxon>Clostridiaceae</taxon>
        <taxon>Clostridium</taxon>
    </lineage>
</organism>
<evidence type="ECO:0000313" key="6">
    <source>
        <dbReference type="EMBL" id="PNT99339.1"/>
    </source>
</evidence>
<evidence type="ECO:0000259" key="5">
    <source>
        <dbReference type="SMART" id="SM00481"/>
    </source>
</evidence>
<dbReference type="Pfam" id="PF02811">
    <property type="entry name" value="PHP"/>
    <property type="match status" value="1"/>
</dbReference>
<keyword evidence="1 4" id="KW-0479">Metal-binding</keyword>
<keyword evidence="3 4" id="KW-0862">Zinc</keyword>
<dbReference type="KEGG" id="cthd:CDO33_15225"/>